<reference evidence="1 2" key="1">
    <citation type="journal article" date="2004" name="J. Bacteriol.">
        <title>Lactobacillus plantarum bacteriophage LP65: a new member of the SPO1-like genus of the family Myoviridae.</title>
        <authorList>
            <person name="Chibani-Chennoufi S."/>
            <person name="Dillmann M.L."/>
            <person name="Marvin-Guy L."/>
            <person name="Rami-Shojaei S."/>
            <person name="Brussow H."/>
        </authorList>
    </citation>
    <scope>NUCLEOTIDE SEQUENCE</scope>
</reference>
<evidence type="ECO:0000313" key="1">
    <source>
        <dbReference type="EMBL" id="AAV35866.1"/>
    </source>
</evidence>
<dbReference type="RefSeq" id="YP_164681.1">
    <property type="nucleotide sequence ID" value="NC_006565.1"/>
</dbReference>
<dbReference type="Proteomes" id="UP000002117">
    <property type="component" value="Segment"/>
</dbReference>
<dbReference type="EMBL" id="AY682195">
    <property type="protein sequence ID" value="AAV35866.1"/>
    <property type="molecule type" value="Genomic_DNA"/>
</dbReference>
<evidence type="ECO:0000313" key="2">
    <source>
        <dbReference type="Proteomes" id="UP000002117"/>
    </source>
</evidence>
<accession>Q5ULR8</accession>
<keyword evidence="2" id="KW-1185">Reference proteome</keyword>
<sequence length="176" mass="19665">MADIPNTEVKQGVLSFDGEPVNIIRMATLYGEPWVFVYDISNNSRKAYKKSKEVSKLSIDTKKVKHTTEPLNPRVESKLIKYAKGNNKPKRSSYYRVEEALPIYFNVITAGTDTFDGTFGDGWNELAVSYSKGTPRLEQTGVFVALKRVGWIKSYIPLDGTIESLAMIISEAGVSM</sequence>
<name>Q5ULR8_9CAUD</name>
<dbReference type="KEGG" id="vg:3197335"/>
<organism evidence="1 2">
    <name type="scientific">Lactobacillus phage LP65</name>
    <dbReference type="NCBI Taxonomy" id="2892344"/>
    <lineage>
        <taxon>Viruses</taxon>
        <taxon>Duplodnaviria</taxon>
        <taxon>Heunggongvirae</taxon>
        <taxon>Uroviricota</taxon>
        <taxon>Caudoviricetes</taxon>
        <taxon>Herelleviridae</taxon>
        <taxon>Salchichonvirus</taxon>
        <taxon>Salchichonvirus LP65</taxon>
    </lineage>
</organism>
<dbReference type="OrthoDB" id="24648at10239"/>
<gene>
    <name evidence="1" type="ORF">orf46</name>
</gene>
<proteinExistence type="predicted"/>
<protein>
    <submittedName>
        <fullName evidence="1">Orf46</fullName>
    </submittedName>
</protein>